<feature type="coiled-coil region" evidence="5">
    <location>
        <begin position="1"/>
        <end position="35"/>
    </location>
</feature>
<geneLocation type="plasmid" evidence="7">
    <name>pRp12D01</name>
</geneLocation>
<proteinExistence type="inferred from homology"/>
<dbReference type="GO" id="GO:0003681">
    <property type="term" value="F:bent DNA binding"/>
    <property type="evidence" value="ECO:0007669"/>
    <property type="project" value="TreeGrafter"/>
</dbReference>
<dbReference type="InterPro" id="IPR037150">
    <property type="entry name" value="H-NS_C_dom_sf"/>
</dbReference>
<dbReference type="PANTHER" id="PTHR38097">
    <property type="match status" value="1"/>
</dbReference>
<name>C6BPP4_RALP1</name>
<dbReference type="Gene3D" id="4.10.430.10">
    <property type="entry name" value="Histone-like protein H-NS, C-terminal domain"/>
    <property type="match status" value="1"/>
</dbReference>
<accession>C6BPP4</accession>
<dbReference type="SMART" id="SM00528">
    <property type="entry name" value="HNS"/>
    <property type="match status" value="1"/>
</dbReference>
<dbReference type="SUPFAM" id="SSF81273">
    <property type="entry name" value="H-NS histone-like proteins"/>
    <property type="match status" value="1"/>
</dbReference>
<dbReference type="GO" id="GO:0001217">
    <property type="term" value="F:DNA-binding transcription repressor activity"/>
    <property type="evidence" value="ECO:0007669"/>
    <property type="project" value="TreeGrafter"/>
</dbReference>
<keyword evidence="5" id="KW-0175">Coiled coil</keyword>
<dbReference type="PANTHER" id="PTHR38097:SF2">
    <property type="entry name" value="DNA-BINDING PROTEIN STPA"/>
    <property type="match status" value="1"/>
</dbReference>
<dbReference type="HOGENOM" id="CLU_117503_4_1_4"/>
<evidence type="ECO:0000313" key="7">
    <source>
        <dbReference type="EMBL" id="ACS66168.1"/>
    </source>
</evidence>
<keyword evidence="3" id="KW-0963">Cytoplasm</keyword>
<feature type="domain" description="DNA-binding protein H-NS-like C-terminal" evidence="6">
    <location>
        <begin position="58"/>
        <end position="101"/>
    </location>
</feature>
<evidence type="ECO:0000256" key="1">
    <source>
        <dbReference type="ARBA" id="ARBA00004453"/>
    </source>
</evidence>
<keyword evidence="7" id="KW-0614">Plasmid</keyword>
<evidence type="ECO:0000256" key="5">
    <source>
        <dbReference type="SAM" id="Coils"/>
    </source>
</evidence>
<reference evidence="7" key="1">
    <citation type="submission" date="2009-06" db="EMBL/GenBank/DDBJ databases">
        <title>Complete sequence plasmid 1 of Ralstonia pickettii 12D.</title>
        <authorList>
            <consortium name="US DOE Joint Genome Institute"/>
            <person name="Lucas S."/>
            <person name="Copeland A."/>
            <person name="Lapidus A."/>
            <person name="Glavina del Rio T."/>
            <person name="Dalin E."/>
            <person name="Tice H."/>
            <person name="Bruce D."/>
            <person name="Goodwin L."/>
            <person name="Pitluck S."/>
            <person name="Sims D."/>
            <person name="Meincke L."/>
            <person name="Brettin T."/>
            <person name="Detter J.C."/>
            <person name="Han C."/>
            <person name="Larimer F."/>
            <person name="Land M."/>
            <person name="Hauser L."/>
            <person name="Kyrpides N."/>
            <person name="Ovchinnikova G."/>
            <person name="Marsh T."/>
            <person name="Richardson P."/>
        </authorList>
    </citation>
    <scope>NUCLEOTIDE SEQUENCE [LARGE SCALE GENOMIC DNA]</scope>
    <source>
        <plasmid evidence="7">12D</plasmid>
        <plasmid evidence="7">pRp12D01</plasmid>
    </source>
</reference>
<dbReference type="GO" id="GO:0003680">
    <property type="term" value="F:minor groove of adenine-thymine-rich DNA binding"/>
    <property type="evidence" value="ECO:0007669"/>
    <property type="project" value="TreeGrafter"/>
</dbReference>
<dbReference type="GO" id="GO:0005829">
    <property type="term" value="C:cytosol"/>
    <property type="evidence" value="ECO:0007669"/>
    <property type="project" value="TreeGrafter"/>
</dbReference>
<protein>
    <submittedName>
        <fullName evidence="7">Histone family protein nucleoid-structuring protein H-NS</fullName>
    </submittedName>
</protein>
<dbReference type="InterPro" id="IPR027444">
    <property type="entry name" value="H-NS_C_dom"/>
</dbReference>
<evidence type="ECO:0000256" key="3">
    <source>
        <dbReference type="ARBA" id="ARBA00022490"/>
    </source>
</evidence>
<evidence type="ECO:0000256" key="2">
    <source>
        <dbReference type="ARBA" id="ARBA00010610"/>
    </source>
</evidence>
<dbReference type="GO" id="GO:0032993">
    <property type="term" value="C:protein-DNA complex"/>
    <property type="evidence" value="ECO:0007669"/>
    <property type="project" value="TreeGrafter"/>
</dbReference>
<dbReference type="GO" id="GO:0000976">
    <property type="term" value="F:transcription cis-regulatory region binding"/>
    <property type="evidence" value="ECO:0007669"/>
    <property type="project" value="TreeGrafter"/>
</dbReference>
<comment type="subcellular location">
    <subcellularLocation>
        <location evidence="1">Cytoplasm</location>
        <location evidence="1">Nucleoid</location>
    </subcellularLocation>
</comment>
<dbReference type="GO" id="GO:0009295">
    <property type="term" value="C:nucleoid"/>
    <property type="evidence" value="ECO:0007669"/>
    <property type="project" value="UniProtKB-SubCell"/>
</dbReference>
<dbReference type="EMBL" id="CP001646">
    <property type="protein sequence ID" value="ACS66168.1"/>
    <property type="molecule type" value="Genomic_DNA"/>
</dbReference>
<dbReference type="Pfam" id="PF00816">
    <property type="entry name" value="Histone_HNS"/>
    <property type="match status" value="1"/>
</dbReference>
<gene>
    <name evidence="7" type="ordered locus">Rpic12D_4934</name>
</gene>
<dbReference type="KEGG" id="rpf:Rpic12D_4934"/>
<evidence type="ECO:0000256" key="4">
    <source>
        <dbReference type="ARBA" id="ARBA00023125"/>
    </source>
</evidence>
<sequence>MASTQSSYKDIVKQIQELQKQADKLKAAERSTALQEVREQISVFEFTAAELGFKGKASLAGKKVPTRYKDDKGNTWTGRGHRPGWLKAAIESGAKLEDFLVAA</sequence>
<organism evidence="7">
    <name type="scientific">Ralstonia pickettii (strain 12D)</name>
    <dbReference type="NCBI Taxonomy" id="428406"/>
    <lineage>
        <taxon>Bacteria</taxon>
        <taxon>Pseudomonadati</taxon>
        <taxon>Pseudomonadota</taxon>
        <taxon>Betaproteobacteria</taxon>
        <taxon>Burkholderiales</taxon>
        <taxon>Burkholderiaceae</taxon>
        <taxon>Ralstonia</taxon>
    </lineage>
</organism>
<dbReference type="AlphaFoldDB" id="C6BPP4"/>
<keyword evidence="4" id="KW-0238">DNA-binding</keyword>
<evidence type="ECO:0000259" key="6">
    <source>
        <dbReference type="SMART" id="SM00528"/>
    </source>
</evidence>
<comment type="similarity">
    <text evidence="2">Belongs to the histone-like protein H-NS family.</text>
</comment>